<keyword evidence="8" id="KW-1185">Reference proteome</keyword>
<keyword evidence="4" id="KW-0443">Lipid metabolism</keyword>
<keyword evidence="3" id="KW-0276">Fatty acid metabolism</keyword>
<proteinExistence type="inferred from homology"/>
<accession>A0A937DAZ0</accession>
<dbReference type="NCBIfam" id="NF004837">
    <property type="entry name" value="PRK06187.1"/>
    <property type="match status" value="1"/>
</dbReference>
<organism evidence="7 8">
    <name type="scientific">Aquimarina mytili</name>
    <dbReference type="NCBI Taxonomy" id="874423"/>
    <lineage>
        <taxon>Bacteria</taxon>
        <taxon>Pseudomonadati</taxon>
        <taxon>Bacteroidota</taxon>
        <taxon>Flavobacteriia</taxon>
        <taxon>Flavobacteriales</taxon>
        <taxon>Flavobacteriaceae</taxon>
        <taxon>Aquimarina</taxon>
    </lineage>
</organism>
<evidence type="ECO:0000313" key="7">
    <source>
        <dbReference type="EMBL" id="MBL0685227.1"/>
    </source>
</evidence>
<feature type="domain" description="AMP-binding enzyme C-terminal" evidence="6">
    <location>
        <begin position="451"/>
        <end position="526"/>
    </location>
</feature>
<gene>
    <name evidence="7" type="ORF">JJQ60_16965</name>
</gene>
<dbReference type="PROSITE" id="PS00455">
    <property type="entry name" value="AMP_BINDING"/>
    <property type="match status" value="1"/>
</dbReference>
<evidence type="ECO:0000256" key="3">
    <source>
        <dbReference type="ARBA" id="ARBA00022832"/>
    </source>
</evidence>
<dbReference type="InterPro" id="IPR045851">
    <property type="entry name" value="AMP-bd_C_sf"/>
</dbReference>
<dbReference type="Pfam" id="PF13193">
    <property type="entry name" value="AMP-binding_C"/>
    <property type="match status" value="1"/>
</dbReference>
<dbReference type="InterPro" id="IPR000873">
    <property type="entry name" value="AMP-dep_synth/lig_dom"/>
</dbReference>
<evidence type="ECO:0000313" key="8">
    <source>
        <dbReference type="Proteomes" id="UP000651057"/>
    </source>
</evidence>
<dbReference type="Gene3D" id="3.40.50.12780">
    <property type="entry name" value="N-terminal domain of ligase-like"/>
    <property type="match status" value="1"/>
</dbReference>
<dbReference type="PANTHER" id="PTHR43859">
    <property type="entry name" value="ACYL-ACTIVATING ENZYME"/>
    <property type="match status" value="1"/>
</dbReference>
<dbReference type="SUPFAM" id="SSF56801">
    <property type="entry name" value="Acetyl-CoA synthetase-like"/>
    <property type="match status" value="1"/>
</dbReference>
<protein>
    <submittedName>
        <fullName evidence="7">Long-chain fatty acid--CoA ligase</fullName>
    </submittedName>
</protein>
<dbReference type="InterPro" id="IPR025110">
    <property type="entry name" value="AMP-bd_C"/>
</dbReference>
<dbReference type="FunFam" id="3.30.300.30:FF:000008">
    <property type="entry name" value="2,3-dihydroxybenzoate-AMP ligase"/>
    <property type="match status" value="1"/>
</dbReference>
<dbReference type="Gene3D" id="3.30.300.30">
    <property type="match status" value="1"/>
</dbReference>
<dbReference type="CDD" id="cd12119">
    <property type="entry name" value="ttLC_FACS_AlkK_like"/>
    <property type="match status" value="1"/>
</dbReference>
<evidence type="ECO:0000256" key="2">
    <source>
        <dbReference type="ARBA" id="ARBA00022598"/>
    </source>
</evidence>
<keyword evidence="2 7" id="KW-0436">Ligase</keyword>
<dbReference type="AlphaFoldDB" id="A0A937DAZ0"/>
<evidence type="ECO:0000256" key="4">
    <source>
        <dbReference type="ARBA" id="ARBA00023098"/>
    </source>
</evidence>
<dbReference type="Pfam" id="PF00501">
    <property type="entry name" value="AMP-binding"/>
    <property type="match status" value="1"/>
</dbReference>
<dbReference type="PANTHER" id="PTHR43859:SF4">
    <property type="entry name" value="BUTANOATE--COA LIGASE AAE1-RELATED"/>
    <property type="match status" value="1"/>
</dbReference>
<comment type="caution">
    <text evidence="7">The sequence shown here is derived from an EMBL/GenBank/DDBJ whole genome shotgun (WGS) entry which is preliminary data.</text>
</comment>
<dbReference type="Proteomes" id="UP000651057">
    <property type="component" value="Unassembled WGS sequence"/>
</dbReference>
<dbReference type="EMBL" id="JAERQJ010000007">
    <property type="protein sequence ID" value="MBL0685227.1"/>
    <property type="molecule type" value="Genomic_DNA"/>
</dbReference>
<dbReference type="InterPro" id="IPR042099">
    <property type="entry name" value="ANL_N_sf"/>
</dbReference>
<feature type="domain" description="AMP-dependent synthetase/ligase" evidence="5">
    <location>
        <begin position="35"/>
        <end position="401"/>
    </location>
</feature>
<dbReference type="InterPro" id="IPR020845">
    <property type="entry name" value="AMP-binding_CS"/>
</dbReference>
<sequence length="548" mass="61166">MKGQIMSYQLTTNAILEYGNSVFPHQSIISHLPNKKRHEYSFSDLYKRSKKLSNALVNTFGVKPGDMIGTFAWNHYQHVELYYGIPGAGAVCHTINIRLSEQQIEFIINNSEDKIIFVDASLVKTIEKMAPLLVTVEHFVIINAPANFETTLPNTISYEDILDEVSDDFQWVESEENDACGMCYTSGTTGQPKGALYSHRSTYLHALSVMSPNAGCYSVNDTILLIVPQFHVMAWGFPYMCLLAGAAMVLPSSNLQPDAIIHMLEREKINKANGVPTIWLGVYEALKKNPPKEELTLEEYLVGGSALPQSLIEGFENDFGIKGVHAWGMTETSPLGSVSRLQPKHKSLPAKEQLKIRAKQGIEIPGIQLRVMQEDGNIAPRDGTAVGELEVKGAWVIDAYYKTTSREKFTDDGWFKTGDVSTIDADGYMEITDRTKDLIKSGGEWISSVAIEKAIMGHSNITEAAVIAIPDKKWVERPLAGVVLRNKDQKVTPEELIAFLEKDFAKYQIPEYYVFLDEIPKTSVGKFDKKEMRRLYAAGQLKAVLVKN</sequence>
<dbReference type="GO" id="GO:0006631">
    <property type="term" value="P:fatty acid metabolic process"/>
    <property type="evidence" value="ECO:0007669"/>
    <property type="project" value="UniProtKB-KW"/>
</dbReference>
<dbReference type="RefSeq" id="WP_201923102.1">
    <property type="nucleotide sequence ID" value="NZ_BAABAX010000020.1"/>
</dbReference>
<reference evidence="7" key="1">
    <citation type="submission" date="2021-01" db="EMBL/GenBank/DDBJ databases">
        <authorList>
            <person name="Zhong Y.L."/>
        </authorList>
    </citation>
    <scope>NUCLEOTIDE SEQUENCE</scope>
    <source>
        <strain evidence="7">KCTC 23302</strain>
    </source>
</reference>
<evidence type="ECO:0000259" key="5">
    <source>
        <dbReference type="Pfam" id="PF00501"/>
    </source>
</evidence>
<evidence type="ECO:0000259" key="6">
    <source>
        <dbReference type="Pfam" id="PF13193"/>
    </source>
</evidence>
<comment type="similarity">
    <text evidence="1">Belongs to the ATP-dependent AMP-binding enzyme family.</text>
</comment>
<name>A0A937DAZ0_9FLAO</name>
<evidence type="ECO:0000256" key="1">
    <source>
        <dbReference type="ARBA" id="ARBA00006432"/>
    </source>
</evidence>
<dbReference type="GO" id="GO:0016874">
    <property type="term" value="F:ligase activity"/>
    <property type="evidence" value="ECO:0007669"/>
    <property type="project" value="UniProtKB-KW"/>
</dbReference>